<dbReference type="InterPro" id="IPR024185">
    <property type="entry name" value="FTHF_cligase-like_sf"/>
</dbReference>
<feature type="binding site" evidence="4">
    <location>
        <begin position="15"/>
        <end position="19"/>
    </location>
    <ligand>
        <name>ATP</name>
        <dbReference type="ChEBI" id="CHEBI:30616"/>
    </ligand>
</feature>
<dbReference type="PIRSF" id="PIRSF006806">
    <property type="entry name" value="FTHF_cligase"/>
    <property type="match status" value="1"/>
</dbReference>
<gene>
    <name evidence="7" type="ORF">ADL15_28315</name>
</gene>
<comment type="caution">
    <text evidence="7">The sequence shown here is derived from an EMBL/GenBank/DDBJ whole genome shotgun (WGS) entry which is preliminary data.</text>
</comment>
<evidence type="ECO:0000256" key="4">
    <source>
        <dbReference type="PIRSR" id="PIRSR006806-1"/>
    </source>
</evidence>
<dbReference type="InterPro" id="IPR002698">
    <property type="entry name" value="FTHF_cligase"/>
</dbReference>
<reference evidence="7 8" key="1">
    <citation type="submission" date="2015-10" db="EMBL/GenBank/DDBJ databases">
        <authorList>
            <person name="Gilbert D.G."/>
        </authorList>
    </citation>
    <scope>NUCLEOTIDE SEQUENCE [LARGE SCALE GENOMIC DNA]</scope>
    <source>
        <strain evidence="7 8">NRRL B-16712</strain>
    </source>
</reference>
<dbReference type="PANTHER" id="PTHR23407">
    <property type="entry name" value="ATPASE INHIBITOR/5-FORMYLTETRAHYDROFOLATE CYCLO-LIGASE"/>
    <property type="match status" value="1"/>
</dbReference>
<dbReference type="Gene3D" id="3.40.50.10420">
    <property type="entry name" value="NagB/RpiA/CoA transferase-like"/>
    <property type="match status" value="1"/>
</dbReference>
<dbReference type="GO" id="GO:0009396">
    <property type="term" value="P:folic acid-containing compound biosynthetic process"/>
    <property type="evidence" value="ECO:0007669"/>
    <property type="project" value="TreeGrafter"/>
</dbReference>
<feature type="binding site" evidence="4">
    <location>
        <position position="66"/>
    </location>
    <ligand>
        <name>substrate</name>
    </ligand>
</feature>
<dbReference type="Proteomes" id="UP000053244">
    <property type="component" value="Unassembled WGS sequence"/>
</dbReference>
<evidence type="ECO:0000256" key="3">
    <source>
        <dbReference type="ARBA" id="ARBA00022840"/>
    </source>
</evidence>
<dbReference type="NCBIfam" id="TIGR02727">
    <property type="entry name" value="MTHFS_bact"/>
    <property type="match status" value="1"/>
</dbReference>
<dbReference type="GO" id="GO:0005524">
    <property type="term" value="F:ATP binding"/>
    <property type="evidence" value="ECO:0007669"/>
    <property type="project" value="UniProtKB-KW"/>
</dbReference>
<comment type="similarity">
    <text evidence="1 5">Belongs to the 5-formyltetrahydrofolate cyclo-ligase family.</text>
</comment>
<comment type="cofactor">
    <cofactor evidence="5">
        <name>Mg(2+)</name>
        <dbReference type="ChEBI" id="CHEBI:18420"/>
    </cofactor>
</comment>
<feature type="region of interest" description="Disordered" evidence="6">
    <location>
        <begin position="182"/>
        <end position="204"/>
    </location>
</feature>
<evidence type="ECO:0000256" key="2">
    <source>
        <dbReference type="ARBA" id="ARBA00022741"/>
    </source>
</evidence>
<dbReference type="EC" id="6.3.3.2" evidence="5"/>
<keyword evidence="5" id="KW-0460">Magnesium</keyword>
<evidence type="ECO:0000256" key="5">
    <source>
        <dbReference type="RuleBase" id="RU361279"/>
    </source>
</evidence>
<dbReference type="OrthoDB" id="3242798at2"/>
<proteinExistence type="inferred from homology"/>
<evidence type="ECO:0000256" key="1">
    <source>
        <dbReference type="ARBA" id="ARBA00010638"/>
    </source>
</evidence>
<dbReference type="GO" id="GO:0035999">
    <property type="term" value="P:tetrahydrofolate interconversion"/>
    <property type="evidence" value="ECO:0007669"/>
    <property type="project" value="TreeGrafter"/>
</dbReference>
<keyword evidence="3 4" id="KW-0067">ATP-binding</keyword>
<dbReference type="GO" id="GO:0046872">
    <property type="term" value="F:metal ion binding"/>
    <property type="evidence" value="ECO:0007669"/>
    <property type="project" value="UniProtKB-KW"/>
</dbReference>
<dbReference type="EMBL" id="LLZH01000280">
    <property type="protein sequence ID" value="KUL29348.1"/>
    <property type="molecule type" value="Genomic_DNA"/>
</dbReference>
<evidence type="ECO:0000313" key="8">
    <source>
        <dbReference type="Proteomes" id="UP000053244"/>
    </source>
</evidence>
<dbReference type="RefSeq" id="WP_067697545.1">
    <property type="nucleotide sequence ID" value="NZ_LLZH01000280.1"/>
</dbReference>
<name>A0A101JM09_9ACTN</name>
<organism evidence="7 8">
    <name type="scientific">Actinoplanes awajinensis subsp. mycoplanecinus</name>
    <dbReference type="NCBI Taxonomy" id="135947"/>
    <lineage>
        <taxon>Bacteria</taxon>
        <taxon>Bacillati</taxon>
        <taxon>Actinomycetota</taxon>
        <taxon>Actinomycetes</taxon>
        <taxon>Micromonosporales</taxon>
        <taxon>Micromonosporaceae</taxon>
        <taxon>Actinoplanes</taxon>
    </lineage>
</organism>
<dbReference type="InterPro" id="IPR037171">
    <property type="entry name" value="NagB/RpiA_transferase-like"/>
</dbReference>
<comment type="catalytic activity">
    <reaction evidence="5">
        <text>(6S)-5-formyl-5,6,7,8-tetrahydrofolate + ATP = (6R)-5,10-methenyltetrahydrofolate + ADP + phosphate</text>
        <dbReference type="Rhea" id="RHEA:10488"/>
        <dbReference type="ChEBI" id="CHEBI:30616"/>
        <dbReference type="ChEBI" id="CHEBI:43474"/>
        <dbReference type="ChEBI" id="CHEBI:57455"/>
        <dbReference type="ChEBI" id="CHEBI:57457"/>
        <dbReference type="ChEBI" id="CHEBI:456216"/>
        <dbReference type="EC" id="6.3.3.2"/>
    </reaction>
</comment>
<keyword evidence="5" id="KW-0479">Metal-binding</keyword>
<dbReference type="AlphaFoldDB" id="A0A101JM09"/>
<sequence length="204" mass="21434">MPDLAGDAEKSPQNKITLRRHLLTARRSLPDDIRIAAATQLHDQTLTFVRRSAPGTVAAYVPSGSEPGGADLPRLLRGALAPGGRLLLPVLLPDDDLDWAEFTGPLAPGRRGLSEPPGPRLGPDAIRSADLILVPALAVSRDGLRLGRGGGSYDRALSRLPDPGPMVIALLHDGETLDVVPAEPHDRPVHGVITPSGGFSPRPA</sequence>
<keyword evidence="8" id="KW-1185">Reference proteome</keyword>
<keyword evidence="7" id="KW-0436">Ligase</keyword>
<evidence type="ECO:0000256" key="6">
    <source>
        <dbReference type="SAM" id="MobiDB-lite"/>
    </source>
</evidence>
<accession>A0A101JM09</accession>
<keyword evidence="2 4" id="KW-0547">Nucleotide-binding</keyword>
<feature type="binding site" evidence="4">
    <location>
        <position position="61"/>
    </location>
    <ligand>
        <name>substrate</name>
    </ligand>
</feature>
<dbReference type="Pfam" id="PF01812">
    <property type="entry name" value="5-FTHF_cyc-lig"/>
    <property type="match status" value="1"/>
</dbReference>
<dbReference type="PANTHER" id="PTHR23407:SF1">
    <property type="entry name" value="5-FORMYLTETRAHYDROFOLATE CYCLO-LIGASE"/>
    <property type="match status" value="1"/>
</dbReference>
<feature type="binding site" evidence="4">
    <location>
        <begin position="145"/>
        <end position="153"/>
    </location>
    <ligand>
        <name>ATP</name>
        <dbReference type="ChEBI" id="CHEBI:30616"/>
    </ligand>
</feature>
<evidence type="ECO:0000313" key="7">
    <source>
        <dbReference type="EMBL" id="KUL29348.1"/>
    </source>
</evidence>
<dbReference type="SUPFAM" id="SSF100950">
    <property type="entry name" value="NagB/RpiA/CoA transferase-like"/>
    <property type="match status" value="1"/>
</dbReference>
<dbReference type="GO" id="GO:0030272">
    <property type="term" value="F:5-formyltetrahydrofolate cyclo-ligase activity"/>
    <property type="evidence" value="ECO:0007669"/>
    <property type="project" value="UniProtKB-EC"/>
</dbReference>
<protein>
    <recommendedName>
        <fullName evidence="5">5-formyltetrahydrofolate cyclo-ligase</fullName>
        <ecNumber evidence="5">6.3.3.2</ecNumber>
    </recommendedName>
</protein>